<accession>A0A6A4LEK7</accession>
<feature type="non-terminal residue" evidence="2">
    <location>
        <position position="1"/>
    </location>
</feature>
<dbReference type="PANTHER" id="PTHR48048:SF45">
    <property type="entry name" value="GLYCOSYLTRANSFERASE"/>
    <property type="match status" value="1"/>
</dbReference>
<gene>
    <name evidence="2" type="ORF">C3L33_12081</name>
</gene>
<dbReference type="GO" id="GO:0035251">
    <property type="term" value="F:UDP-glucosyltransferase activity"/>
    <property type="evidence" value="ECO:0007669"/>
    <property type="project" value="InterPro"/>
</dbReference>
<sequence>MRKTPVPPLQVREIAQALEQSRHRFLWSLRQPLPKGKFAIPANEIENGIRKLMENEDKSNEGIKQKVKEMSKKSKTAVEEEGSSYNYIGRFIELKLRYQHQVKVTLSANWMQLCEGCPETILAYGYTGSYCFKRLRDVTDIDRNED</sequence>
<evidence type="ECO:0000313" key="3">
    <source>
        <dbReference type="Proteomes" id="UP000428333"/>
    </source>
</evidence>
<dbReference type="EMBL" id="QEFC01001767">
    <property type="protein sequence ID" value="KAE9456015.1"/>
    <property type="molecule type" value="Genomic_DNA"/>
</dbReference>
<dbReference type="Proteomes" id="UP000428333">
    <property type="component" value="Linkage Group LG07"/>
</dbReference>
<comment type="caution">
    <text evidence="2">The sequence shown here is derived from an EMBL/GenBank/DDBJ whole genome shotgun (WGS) entry which is preliminary data.</text>
</comment>
<name>A0A6A4LEK7_9ERIC</name>
<keyword evidence="3" id="KW-1185">Reference proteome</keyword>
<dbReference type="Gene3D" id="3.40.50.2000">
    <property type="entry name" value="Glycogen Phosphorylase B"/>
    <property type="match status" value="3"/>
</dbReference>
<dbReference type="PANTHER" id="PTHR48048">
    <property type="entry name" value="GLYCOSYLTRANSFERASE"/>
    <property type="match status" value="1"/>
</dbReference>
<evidence type="ECO:0000256" key="1">
    <source>
        <dbReference type="ARBA" id="ARBA00009995"/>
    </source>
</evidence>
<comment type="similarity">
    <text evidence="1">Belongs to the UDP-glycosyltransferase family.</text>
</comment>
<dbReference type="SUPFAM" id="SSF53756">
    <property type="entry name" value="UDP-Glycosyltransferase/glycogen phosphorylase"/>
    <property type="match status" value="1"/>
</dbReference>
<organism evidence="2 3">
    <name type="scientific">Rhododendron williamsianum</name>
    <dbReference type="NCBI Taxonomy" id="262921"/>
    <lineage>
        <taxon>Eukaryota</taxon>
        <taxon>Viridiplantae</taxon>
        <taxon>Streptophyta</taxon>
        <taxon>Embryophyta</taxon>
        <taxon>Tracheophyta</taxon>
        <taxon>Spermatophyta</taxon>
        <taxon>Magnoliopsida</taxon>
        <taxon>eudicotyledons</taxon>
        <taxon>Gunneridae</taxon>
        <taxon>Pentapetalae</taxon>
        <taxon>asterids</taxon>
        <taxon>Ericales</taxon>
        <taxon>Ericaceae</taxon>
        <taxon>Ericoideae</taxon>
        <taxon>Rhodoreae</taxon>
        <taxon>Rhododendron</taxon>
    </lineage>
</organism>
<dbReference type="AlphaFoldDB" id="A0A6A4LEK7"/>
<proteinExistence type="inferred from homology"/>
<protein>
    <submittedName>
        <fullName evidence="2">Uncharacterized protein</fullName>
    </submittedName>
</protein>
<evidence type="ECO:0000313" key="2">
    <source>
        <dbReference type="EMBL" id="KAE9456015.1"/>
    </source>
</evidence>
<reference evidence="2 3" key="1">
    <citation type="journal article" date="2019" name="Genome Biol. Evol.">
        <title>The Rhododendron genome and chromosomal organization provide insight into shared whole-genome duplications across the heath family (Ericaceae).</title>
        <authorList>
            <person name="Soza V.L."/>
            <person name="Lindsley D."/>
            <person name="Waalkes A."/>
            <person name="Ramage E."/>
            <person name="Patwardhan R.P."/>
            <person name="Burton J.N."/>
            <person name="Adey A."/>
            <person name="Kumar A."/>
            <person name="Qiu R."/>
            <person name="Shendure J."/>
            <person name="Hall B."/>
        </authorList>
    </citation>
    <scope>NUCLEOTIDE SEQUENCE [LARGE SCALE GENOMIC DNA]</scope>
    <source>
        <strain evidence="2">RSF 1966-606</strain>
    </source>
</reference>
<dbReference type="InterPro" id="IPR050481">
    <property type="entry name" value="UDP-glycosyltransf_plant"/>
</dbReference>
<dbReference type="OrthoDB" id="5835829at2759"/>